<accession>A0ABR8KUY1</accession>
<gene>
    <name evidence="3" type="ORF">IB285_12990</name>
</gene>
<feature type="compositionally biased region" description="Basic and acidic residues" evidence="1">
    <location>
        <begin position="10"/>
        <end position="21"/>
    </location>
</feature>
<dbReference type="PANTHER" id="PTHR31435">
    <property type="entry name" value="PROTEIN NATD1"/>
    <property type="match status" value="1"/>
</dbReference>
<dbReference type="Proteomes" id="UP000635384">
    <property type="component" value="Unassembled WGS sequence"/>
</dbReference>
<dbReference type="RefSeq" id="WP_190788561.1">
    <property type="nucleotide sequence ID" value="NZ_JACXLC010000001.1"/>
</dbReference>
<dbReference type="EMBL" id="JACXLC010000001">
    <property type="protein sequence ID" value="MBD2843170.1"/>
    <property type="molecule type" value="Genomic_DNA"/>
</dbReference>
<keyword evidence="4" id="KW-1185">Reference proteome</keyword>
<proteinExistence type="predicted"/>
<feature type="region of interest" description="Disordered" evidence="1">
    <location>
        <begin position="1"/>
        <end position="21"/>
    </location>
</feature>
<protein>
    <submittedName>
        <fullName evidence="3">N-acetyltransferase</fullName>
    </submittedName>
</protein>
<dbReference type="SUPFAM" id="SSF55729">
    <property type="entry name" value="Acyl-CoA N-acyltransferases (Nat)"/>
    <property type="match status" value="1"/>
</dbReference>
<dbReference type="PROSITE" id="PS51729">
    <property type="entry name" value="GNAT_YJDJ"/>
    <property type="match status" value="1"/>
</dbReference>
<dbReference type="InterPro" id="IPR031165">
    <property type="entry name" value="GNAT_YJDJ"/>
</dbReference>
<feature type="domain" description="N-acetyltransferase" evidence="2">
    <location>
        <begin position="11"/>
        <end position="99"/>
    </location>
</feature>
<evidence type="ECO:0000313" key="3">
    <source>
        <dbReference type="EMBL" id="MBD2843170.1"/>
    </source>
</evidence>
<dbReference type="PANTHER" id="PTHR31435:SF10">
    <property type="entry name" value="BSR4717 PROTEIN"/>
    <property type="match status" value="1"/>
</dbReference>
<reference evidence="3 4" key="1">
    <citation type="submission" date="2020-09" db="EMBL/GenBank/DDBJ databases">
        <authorList>
            <person name="Yoon J.-W."/>
        </authorList>
    </citation>
    <scope>NUCLEOTIDE SEQUENCE [LARGE SCALE GENOMIC DNA]</scope>
    <source>
        <strain evidence="3 4">KMU-140</strain>
    </source>
</reference>
<evidence type="ECO:0000313" key="4">
    <source>
        <dbReference type="Proteomes" id="UP000635384"/>
    </source>
</evidence>
<name>A0ABR8KUY1_9SPHN</name>
<sequence length="100" mass="11040">MNDAQPQITLEDHGSKGRYVIRPDGESEEAELTFSRASDTLIIVDHTGVPDAFRGRGYGKILAERVVADAREKGFKIVPLCPFFNAQADRHPDWADVISG</sequence>
<dbReference type="CDD" id="cd04301">
    <property type="entry name" value="NAT_SF"/>
    <property type="match status" value="1"/>
</dbReference>
<dbReference type="Pfam" id="PF14542">
    <property type="entry name" value="Acetyltransf_CG"/>
    <property type="match status" value="1"/>
</dbReference>
<dbReference type="Gene3D" id="3.40.630.30">
    <property type="match status" value="1"/>
</dbReference>
<evidence type="ECO:0000256" key="1">
    <source>
        <dbReference type="SAM" id="MobiDB-lite"/>
    </source>
</evidence>
<dbReference type="InterPro" id="IPR045057">
    <property type="entry name" value="Gcn5-rel_NAT"/>
</dbReference>
<dbReference type="InterPro" id="IPR016181">
    <property type="entry name" value="Acyl_CoA_acyltransferase"/>
</dbReference>
<comment type="caution">
    <text evidence="3">The sequence shown here is derived from an EMBL/GenBank/DDBJ whole genome shotgun (WGS) entry which is preliminary data.</text>
</comment>
<evidence type="ECO:0000259" key="2">
    <source>
        <dbReference type="PROSITE" id="PS51729"/>
    </source>
</evidence>
<organism evidence="3 4">
    <name type="scientific">Erythrobacter rubeus</name>
    <dbReference type="NCBI Taxonomy" id="2760803"/>
    <lineage>
        <taxon>Bacteria</taxon>
        <taxon>Pseudomonadati</taxon>
        <taxon>Pseudomonadota</taxon>
        <taxon>Alphaproteobacteria</taxon>
        <taxon>Sphingomonadales</taxon>
        <taxon>Erythrobacteraceae</taxon>
        <taxon>Erythrobacter/Porphyrobacter group</taxon>
        <taxon>Erythrobacter</taxon>
    </lineage>
</organism>